<feature type="chain" id="PRO_5015951269" description="Peptidase M48 domain-containing protein" evidence="13">
    <location>
        <begin position="24"/>
        <end position="636"/>
    </location>
</feature>
<evidence type="ECO:0000256" key="12">
    <source>
        <dbReference type="SAM" id="Phobius"/>
    </source>
</evidence>
<dbReference type="AlphaFoldDB" id="A0A2V4BY45"/>
<evidence type="ECO:0000256" key="2">
    <source>
        <dbReference type="ARBA" id="ARBA00004651"/>
    </source>
</evidence>
<comment type="cofactor">
    <cofactor evidence="1">
        <name>Zn(2+)</name>
        <dbReference type="ChEBI" id="CHEBI:29105"/>
    </cofactor>
</comment>
<dbReference type="OrthoDB" id="9789270at2"/>
<evidence type="ECO:0000256" key="11">
    <source>
        <dbReference type="ARBA" id="ARBA00023136"/>
    </source>
</evidence>
<evidence type="ECO:0000256" key="8">
    <source>
        <dbReference type="ARBA" id="ARBA00022833"/>
    </source>
</evidence>
<dbReference type="CDD" id="cd07328">
    <property type="entry name" value="M48_Ste24p_like"/>
    <property type="match status" value="1"/>
</dbReference>
<evidence type="ECO:0000256" key="13">
    <source>
        <dbReference type="SAM" id="SignalP"/>
    </source>
</evidence>
<evidence type="ECO:0000256" key="7">
    <source>
        <dbReference type="ARBA" id="ARBA00022801"/>
    </source>
</evidence>
<keyword evidence="8" id="KW-0862">Zinc</keyword>
<dbReference type="SUPFAM" id="SSF48452">
    <property type="entry name" value="TPR-like"/>
    <property type="match status" value="1"/>
</dbReference>
<dbReference type="InterPro" id="IPR001915">
    <property type="entry name" value="Peptidase_M48"/>
</dbReference>
<keyword evidence="5 12" id="KW-0812">Transmembrane</keyword>
<name>A0A2V4BY45_9FLAO</name>
<reference evidence="15 16" key="1">
    <citation type="submission" date="2018-05" db="EMBL/GenBank/DDBJ databases">
        <title>Flavobacterium sp. strain IMCC34758, incomplete genome.</title>
        <authorList>
            <person name="Joung Y."/>
        </authorList>
    </citation>
    <scope>NUCLEOTIDE SEQUENCE [LARGE SCALE GENOMIC DNA]</scope>
    <source>
        <strain evidence="15 16">IMCC34758</strain>
    </source>
</reference>
<dbReference type="RefSeq" id="WP_110347648.1">
    <property type="nucleotide sequence ID" value="NZ_QJHL01000004.1"/>
</dbReference>
<keyword evidence="3" id="KW-1003">Cell membrane</keyword>
<evidence type="ECO:0000256" key="6">
    <source>
        <dbReference type="ARBA" id="ARBA00022723"/>
    </source>
</evidence>
<accession>A0A2V4BY45</accession>
<dbReference type="GO" id="GO:0005886">
    <property type="term" value="C:plasma membrane"/>
    <property type="evidence" value="ECO:0007669"/>
    <property type="project" value="UniProtKB-SubCell"/>
</dbReference>
<keyword evidence="16" id="KW-1185">Reference proteome</keyword>
<keyword evidence="13" id="KW-0732">Signal</keyword>
<dbReference type="PANTHER" id="PTHR43221:SF1">
    <property type="entry name" value="PROTEASE HTPX"/>
    <property type="match status" value="1"/>
</dbReference>
<gene>
    <name evidence="15" type="ORF">DMB68_15865</name>
</gene>
<keyword evidence="10" id="KW-0482">Metalloprotease</keyword>
<evidence type="ECO:0000256" key="5">
    <source>
        <dbReference type="ARBA" id="ARBA00022692"/>
    </source>
</evidence>
<dbReference type="PANTHER" id="PTHR43221">
    <property type="entry name" value="PROTEASE HTPX"/>
    <property type="match status" value="1"/>
</dbReference>
<dbReference type="GO" id="GO:0004222">
    <property type="term" value="F:metalloendopeptidase activity"/>
    <property type="evidence" value="ECO:0007669"/>
    <property type="project" value="InterPro"/>
</dbReference>
<dbReference type="EMBL" id="QJHL01000004">
    <property type="protein sequence ID" value="PXY43921.1"/>
    <property type="molecule type" value="Genomic_DNA"/>
</dbReference>
<dbReference type="Gene3D" id="1.25.40.10">
    <property type="entry name" value="Tetratricopeptide repeat domain"/>
    <property type="match status" value="1"/>
</dbReference>
<feature type="domain" description="Peptidase M48" evidence="14">
    <location>
        <begin position="417"/>
        <end position="598"/>
    </location>
</feature>
<keyword evidence="11 12" id="KW-0472">Membrane</keyword>
<keyword evidence="4" id="KW-0645">Protease</keyword>
<proteinExistence type="predicted"/>
<organism evidence="15 16">
    <name type="scientific">Flavobacterium hydrophilum</name>
    <dbReference type="NCBI Taxonomy" id="2211445"/>
    <lineage>
        <taxon>Bacteria</taxon>
        <taxon>Pseudomonadati</taxon>
        <taxon>Bacteroidota</taxon>
        <taxon>Flavobacteriia</taxon>
        <taxon>Flavobacteriales</taxon>
        <taxon>Flavobacteriaceae</taxon>
        <taxon>Flavobacterium</taxon>
    </lineage>
</organism>
<dbReference type="Gene3D" id="3.30.2010.10">
    <property type="entry name" value="Metalloproteases ('zincins'), catalytic domain"/>
    <property type="match status" value="1"/>
</dbReference>
<feature type="transmembrane region" description="Helical" evidence="12">
    <location>
        <begin position="237"/>
        <end position="258"/>
    </location>
</feature>
<evidence type="ECO:0000256" key="3">
    <source>
        <dbReference type="ARBA" id="ARBA00022475"/>
    </source>
</evidence>
<dbReference type="InterPro" id="IPR050083">
    <property type="entry name" value="HtpX_protease"/>
</dbReference>
<dbReference type="GO" id="GO:0006508">
    <property type="term" value="P:proteolysis"/>
    <property type="evidence" value="ECO:0007669"/>
    <property type="project" value="UniProtKB-KW"/>
</dbReference>
<dbReference type="Pfam" id="PF01435">
    <property type="entry name" value="Peptidase_M48"/>
    <property type="match status" value="1"/>
</dbReference>
<sequence length="636" mass="72173">MKKVKLSLLIIMMMICVHLQAQAPTRNRQKEEKIEKQLEAIDPSLVQIFKEGTIAMDEQKYKLADSLYSIVYAKAPNFDPVIRRHGSLQLSLGNTQEGINLSKKAVEINRSAYNLTSLAEAYMTSKDSTKYYEAQQLFIEALKLPNGDDVEILAEAVQVSLMVNDLTTAKRVVEKLKEKYPNEIFTHYYTAVMLAYGEKWKEAKKEILKAQEKGLPQEDVDQFLNSGINDEILKINVIFYFGLIVAIWVFGLLLLFLVGKLFSNVTLKAIESDQLETSSVKPGGWLRSGYKTLINIGGYYYYISLPVILILIIGLTGGTIYLFLLAGTIPIKLVAILVIGAIITIYNMIRSLLLKVDYSDPGRELKKEEAPKLFSLTSEVAQIMGTRPIEEIRITPLTDLAVYEKGTKKEKMNDEGKRILILGTAVLKDFKKEDFKAVLAHEYGHFTHRDTAGGEVAFRVQNDITKYFIALYNAEQNTIWNVAFHFLRLYNFIFQKISHGASRLQEVLADRVAAETFGTIAFVNGLTHVIKRQIEFGKFADVEIEEALELKRPINNLYELKGNQDETIEEELNKALNSKTTEEDTHPSPADRFRYIDGIKTVNVLEDNSLVSDLFENWNALTEEMTKTIDARIVRD</sequence>
<evidence type="ECO:0000256" key="9">
    <source>
        <dbReference type="ARBA" id="ARBA00022989"/>
    </source>
</evidence>
<evidence type="ECO:0000256" key="1">
    <source>
        <dbReference type="ARBA" id="ARBA00001947"/>
    </source>
</evidence>
<dbReference type="Proteomes" id="UP000247681">
    <property type="component" value="Unassembled WGS sequence"/>
</dbReference>
<evidence type="ECO:0000259" key="14">
    <source>
        <dbReference type="Pfam" id="PF01435"/>
    </source>
</evidence>
<feature type="signal peptide" evidence="13">
    <location>
        <begin position="1"/>
        <end position="23"/>
    </location>
</feature>
<evidence type="ECO:0000256" key="10">
    <source>
        <dbReference type="ARBA" id="ARBA00023049"/>
    </source>
</evidence>
<feature type="transmembrane region" description="Helical" evidence="12">
    <location>
        <begin position="329"/>
        <end position="349"/>
    </location>
</feature>
<evidence type="ECO:0000313" key="16">
    <source>
        <dbReference type="Proteomes" id="UP000247681"/>
    </source>
</evidence>
<keyword evidence="6" id="KW-0479">Metal-binding</keyword>
<feature type="transmembrane region" description="Helical" evidence="12">
    <location>
        <begin position="299"/>
        <end position="323"/>
    </location>
</feature>
<evidence type="ECO:0000256" key="4">
    <source>
        <dbReference type="ARBA" id="ARBA00022670"/>
    </source>
</evidence>
<dbReference type="InterPro" id="IPR011990">
    <property type="entry name" value="TPR-like_helical_dom_sf"/>
</dbReference>
<comment type="subcellular location">
    <subcellularLocation>
        <location evidence="2">Cell membrane</location>
        <topology evidence="2">Multi-pass membrane protein</topology>
    </subcellularLocation>
</comment>
<dbReference type="GO" id="GO:0046872">
    <property type="term" value="F:metal ion binding"/>
    <property type="evidence" value="ECO:0007669"/>
    <property type="project" value="UniProtKB-KW"/>
</dbReference>
<comment type="caution">
    <text evidence="15">The sequence shown here is derived from an EMBL/GenBank/DDBJ whole genome shotgun (WGS) entry which is preliminary data.</text>
</comment>
<keyword evidence="7" id="KW-0378">Hydrolase</keyword>
<protein>
    <recommendedName>
        <fullName evidence="14">Peptidase M48 domain-containing protein</fullName>
    </recommendedName>
</protein>
<keyword evidence="9 12" id="KW-1133">Transmembrane helix</keyword>
<evidence type="ECO:0000313" key="15">
    <source>
        <dbReference type="EMBL" id="PXY43921.1"/>
    </source>
</evidence>